<evidence type="ECO:0000256" key="9">
    <source>
        <dbReference type="ARBA" id="ARBA00022729"/>
    </source>
</evidence>
<keyword evidence="7" id="KW-0808">Transferase</keyword>
<accession>A0A0D6P7B0</accession>
<evidence type="ECO:0000256" key="8">
    <source>
        <dbReference type="ARBA" id="ARBA00022723"/>
    </source>
</evidence>
<evidence type="ECO:0000256" key="5">
    <source>
        <dbReference type="ARBA" id="ARBA00022448"/>
    </source>
</evidence>
<evidence type="ECO:0000256" key="21">
    <source>
        <dbReference type="SAM" id="SignalP"/>
    </source>
</evidence>
<dbReference type="GO" id="GO:0016740">
    <property type="term" value="F:transferase activity"/>
    <property type="evidence" value="ECO:0007669"/>
    <property type="project" value="UniProtKB-KW"/>
</dbReference>
<dbReference type="Pfam" id="PF21342">
    <property type="entry name" value="SoxA-TsdA_cyt-c"/>
    <property type="match status" value="2"/>
</dbReference>
<feature type="chain" id="PRO_5002309536" description="L-cysteine S-thiosulfotransferase subunit SoxA" evidence="21">
    <location>
        <begin position="24"/>
        <end position="294"/>
    </location>
</feature>
<evidence type="ECO:0000256" key="3">
    <source>
        <dbReference type="ARBA" id="ARBA00012408"/>
    </source>
</evidence>
<evidence type="ECO:0000256" key="6">
    <source>
        <dbReference type="ARBA" id="ARBA00022617"/>
    </source>
</evidence>
<evidence type="ECO:0000259" key="22">
    <source>
        <dbReference type="PROSITE" id="PS51007"/>
    </source>
</evidence>
<comment type="similarity">
    <text evidence="13">Belongs to the SoxA family.</text>
</comment>
<proteinExistence type="inferred from homology"/>
<sequence>MAARLAAAAVLAASLLSVAAAPAGQEAGGQAPGGQATVDPAADAAAMRAYFHTRFPALSLRDYADGPYALDAGMRKQLQDLMQFPPTTFALEDGAKRFAETFGDGATYATCFPGIGQGIAQDYPRFDAKRGGVETLAMAVNDCRAAHHAAPLPVDGEAMADLLAQIGKLSDGKPMAVTVPDDPHARAVYARGRAVFDDAKRGTVGMSCADCHVAGAGPGPDRATRAPALGITAGFPAYSTGAGRMLTAEARIAGCDRGLHVAPYAGMAADHLAIAYYLAAVSRGVPVAAPGVRP</sequence>
<evidence type="ECO:0000313" key="23">
    <source>
        <dbReference type="EMBL" id="GAN76749.1"/>
    </source>
</evidence>
<keyword evidence="5" id="KW-0813">Transport</keyword>
<comment type="subcellular location">
    <subcellularLocation>
        <location evidence="1">Periplasm</location>
    </subcellularLocation>
</comment>
<evidence type="ECO:0000256" key="16">
    <source>
        <dbReference type="ARBA" id="ARBA00032236"/>
    </source>
</evidence>
<evidence type="ECO:0000256" key="19">
    <source>
        <dbReference type="ARBA" id="ARBA00048423"/>
    </source>
</evidence>
<keyword evidence="9 21" id="KW-0732">Signal</keyword>
<dbReference type="GO" id="GO:0009055">
    <property type="term" value="F:electron transfer activity"/>
    <property type="evidence" value="ECO:0007669"/>
    <property type="project" value="InterPro"/>
</dbReference>
<evidence type="ECO:0000256" key="15">
    <source>
        <dbReference type="ARBA" id="ARBA00030833"/>
    </source>
</evidence>
<evidence type="ECO:0000256" key="4">
    <source>
        <dbReference type="ARBA" id="ARBA00019364"/>
    </source>
</evidence>
<dbReference type="InterPro" id="IPR025710">
    <property type="entry name" value="SoxA"/>
</dbReference>
<comment type="caution">
    <text evidence="23">The sequence shown here is derived from an EMBL/GenBank/DDBJ whole genome shotgun (WGS) entry which is preliminary data.</text>
</comment>
<dbReference type="GO" id="GO:0019417">
    <property type="term" value="P:sulfur oxidation"/>
    <property type="evidence" value="ECO:0007669"/>
    <property type="project" value="InterPro"/>
</dbReference>
<keyword evidence="11" id="KW-0249">Electron transport</keyword>
<dbReference type="InterPro" id="IPR009056">
    <property type="entry name" value="Cyt_c-like_dom"/>
</dbReference>
<comment type="subunit">
    <text evidence="2">Heterodimer of SoxA and SoxX.</text>
</comment>
<dbReference type="Proteomes" id="UP000032680">
    <property type="component" value="Unassembled WGS sequence"/>
</dbReference>
<evidence type="ECO:0000256" key="14">
    <source>
        <dbReference type="ARBA" id="ARBA00030174"/>
    </source>
</evidence>
<dbReference type="NCBIfam" id="TIGR04484">
    <property type="entry name" value="thiosulf_SoxA"/>
    <property type="match status" value="1"/>
</dbReference>
<keyword evidence="24" id="KW-1185">Reference proteome</keyword>
<comment type="catalytic activity">
    <reaction evidence="19">
        <text>S-sulfanyl-L-cysteinyl-[SoxY protein] + thiosulfate + 2 Fe(III)-[cytochrome c] = S-(2-sulfodisulfanyl)-L-cysteinyl-[SoxY protein] + 2 Fe(II)-[cytochrome c] + 2 H(+)</text>
        <dbReference type="Rhea" id="RHEA:51224"/>
        <dbReference type="Rhea" id="RHEA-COMP:10350"/>
        <dbReference type="Rhea" id="RHEA-COMP:14399"/>
        <dbReference type="Rhea" id="RHEA-COMP:14689"/>
        <dbReference type="Rhea" id="RHEA-COMP:14690"/>
        <dbReference type="ChEBI" id="CHEBI:15378"/>
        <dbReference type="ChEBI" id="CHEBI:29033"/>
        <dbReference type="ChEBI" id="CHEBI:29034"/>
        <dbReference type="ChEBI" id="CHEBI:33542"/>
        <dbReference type="ChEBI" id="CHEBI:61963"/>
        <dbReference type="ChEBI" id="CHEBI:140664"/>
        <dbReference type="EC" id="2.8.5.2"/>
    </reaction>
</comment>
<dbReference type="SUPFAM" id="SSF46626">
    <property type="entry name" value="Cytochrome c"/>
    <property type="match status" value="2"/>
</dbReference>
<evidence type="ECO:0000256" key="13">
    <source>
        <dbReference type="ARBA" id="ARBA00025746"/>
    </source>
</evidence>
<evidence type="ECO:0000313" key="24">
    <source>
        <dbReference type="Proteomes" id="UP000032680"/>
    </source>
</evidence>
<evidence type="ECO:0000256" key="18">
    <source>
        <dbReference type="ARBA" id="ARBA00048077"/>
    </source>
</evidence>
<reference evidence="23 24" key="1">
    <citation type="submission" date="2012-11" db="EMBL/GenBank/DDBJ databases">
        <title>Whole genome sequence of Acidisphaera rubrifaciens HS-AP3.</title>
        <authorList>
            <person name="Azuma Y."/>
            <person name="Higashiura N."/>
            <person name="Hirakawa H."/>
            <person name="Matsushita K."/>
        </authorList>
    </citation>
    <scope>NUCLEOTIDE SEQUENCE [LARGE SCALE GENOMIC DNA]</scope>
    <source>
        <strain evidence="23 24">HS-AP3</strain>
    </source>
</reference>
<comment type="catalytic activity">
    <reaction evidence="18">
        <text>L-cysteinyl-[SoxY protein] + thiosulfate + 2 Fe(III)-[cytochrome c] = S-sulfosulfanyl-L-cysteinyl-[SoxY protein] + 2 Fe(II)-[cytochrome c] + 2 H(+)</text>
        <dbReference type="Rhea" id="RHEA:56720"/>
        <dbReference type="Rhea" id="RHEA-COMP:10350"/>
        <dbReference type="Rhea" id="RHEA-COMP:14328"/>
        <dbReference type="Rhea" id="RHEA-COMP:14399"/>
        <dbReference type="Rhea" id="RHEA-COMP:14691"/>
        <dbReference type="ChEBI" id="CHEBI:15378"/>
        <dbReference type="ChEBI" id="CHEBI:29033"/>
        <dbReference type="ChEBI" id="CHEBI:29034"/>
        <dbReference type="ChEBI" id="CHEBI:29950"/>
        <dbReference type="ChEBI" id="CHEBI:33542"/>
        <dbReference type="ChEBI" id="CHEBI:139321"/>
        <dbReference type="EC" id="2.8.5.2"/>
    </reaction>
</comment>
<dbReference type="AlphaFoldDB" id="A0A0D6P7B0"/>
<feature type="domain" description="Cytochrome c" evidence="22">
    <location>
        <begin position="187"/>
        <end position="282"/>
    </location>
</feature>
<keyword evidence="6 20" id="KW-0349">Heme</keyword>
<dbReference type="GO" id="GO:0042597">
    <property type="term" value="C:periplasmic space"/>
    <property type="evidence" value="ECO:0007669"/>
    <property type="project" value="UniProtKB-SubCell"/>
</dbReference>
<keyword evidence="12 20" id="KW-0408">Iron</keyword>
<evidence type="ECO:0000256" key="1">
    <source>
        <dbReference type="ARBA" id="ARBA00004418"/>
    </source>
</evidence>
<dbReference type="GO" id="GO:0016669">
    <property type="term" value="F:oxidoreductase activity, acting on a sulfur group of donors, cytochrome as acceptor"/>
    <property type="evidence" value="ECO:0007669"/>
    <property type="project" value="InterPro"/>
</dbReference>
<keyword evidence="8 20" id="KW-0479">Metal-binding</keyword>
<evidence type="ECO:0000256" key="17">
    <source>
        <dbReference type="ARBA" id="ARBA00032318"/>
    </source>
</evidence>
<protein>
    <recommendedName>
        <fullName evidence="4">L-cysteine S-thiosulfotransferase subunit SoxA</fullName>
        <ecNumber evidence="3">2.8.5.2</ecNumber>
    </recommendedName>
    <alternativeName>
        <fullName evidence="16">Protein SoxA</fullName>
    </alternativeName>
    <alternativeName>
        <fullName evidence="17">SoxAX cytochrome complex subunit A</fullName>
    </alternativeName>
    <alternativeName>
        <fullName evidence="15">Sulfur oxidizing protein A</fullName>
    </alternativeName>
    <alternativeName>
        <fullName evidence="14">Thiosulfate-oxidizing multienzyme system protein SoxA</fullName>
    </alternativeName>
</protein>
<dbReference type="GO" id="GO:0046872">
    <property type="term" value="F:metal ion binding"/>
    <property type="evidence" value="ECO:0007669"/>
    <property type="project" value="UniProtKB-KW"/>
</dbReference>
<dbReference type="InterPro" id="IPR036909">
    <property type="entry name" value="Cyt_c-like_dom_sf"/>
</dbReference>
<name>A0A0D6P7B0_9PROT</name>
<dbReference type="Gene3D" id="1.10.760.10">
    <property type="entry name" value="Cytochrome c-like domain"/>
    <property type="match status" value="2"/>
</dbReference>
<organism evidence="23 24">
    <name type="scientific">Acidisphaera rubrifaciens HS-AP3</name>
    <dbReference type="NCBI Taxonomy" id="1231350"/>
    <lineage>
        <taxon>Bacteria</taxon>
        <taxon>Pseudomonadati</taxon>
        <taxon>Pseudomonadota</taxon>
        <taxon>Alphaproteobacteria</taxon>
        <taxon>Acetobacterales</taxon>
        <taxon>Acetobacteraceae</taxon>
        <taxon>Acidisphaera</taxon>
    </lineage>
</organism>
<evidence type="ECO:0000256" key="12">
    <source>
        <dbReference type="ARBA" id="ARBA00023004"/>
    </source>
</evidence>
<evidence type="ECO:0000256" key="10">
    <source>
        <dbReference type="ARBA" id="ARBA00022764"/>
    </source>
</evidence>
<gene>
    <name evidence="23" type="ORF">Asru_0158_08</name>
</gene>
<evidence type="ECO:0000256" key="7">
    <source>
        <dbReference type="ARBA" id="ARBA00022679"/>
    </source>
</evidence>
<dbReference type="EMBL" id="BANB01000158">
    <property type="protein sequence ID" value="GAN76749.1"/>
    <property type="molecule type" value="Genomic_DNA"/>
</dbReference>
<keyword evidence="10" id="KW-0574">Periplasm</keyword>
<dbReference type="GO" id="GO:0070069">
    <property type="term" value="C:cytochrome complex"/>
    <property type="evidence" value="ECO:0007669"/>
    <property type="project" value="InterPro"/>
</dbReference>
<dbReference type="EC" id="2.8.5.2" evidence="3"/>
<dbReference type="RefSeq" id="WP_048860627.1">
    <property type="nucleotide sequence ID" value="NZ_BANB01000158.1"/>
</dbReference>
<dbReference type="OrthoDB" id="7916986at2"/>
<feature type="signal peptide" evidence="21">
    <location>
        <begin position="1"/>
        <end position="23"/>
    </location>
</feature>
<dbReference type="PROSITE" id="PS51007">
    <property type="entry name" value="CYTC"/>
    <property type="match status" value="1"/>
</dbReference>
<evidence type="ECO:0000256" key="11">
    <source>
        <dbReference type="ARBA" id="ARBA00022982"/>
    </source>
</evidence>
<evidence type="ECO:0000256" key="2">
    <source>
        <dbReference type="ARBA" id="ARBA00011530"/>
    </source>
</evidence>
<dbReference type="GO" id="GO:0020037">
    <property type="term" value="F:heme binding"/>
    <property type="evidence" value="ECO:0007669"/>
    <property type="project" value="InterPro"/>
</dbReference>
<evidence type="ECO:0000256" key="20">
    <source>
        <dbReference type="PROSITE-ProRule" id="PRU00433"/>
    </source>
</evidence>